<accession>A0A0W0VDM3</accession>
<dbReference type="RefSeq" id="WP_058471896.1">
    <property type="nucleotide sequence ID" value="NZ_CAAAIC010000010.1"/>
</dbReference>
<keyword evidence="2" id="KW-1185">Reference proteome</keyword>
<dbReference type="OrthoDB" id="5660016at2"/>
<evidence type="ECO:0000313" key="1">
    <source>
        <dbReference type="EMBL" id="KTD18215.1"/>
    </source>
</evidence>
<sequence length="141" mass="15731">MRRVNACLNKQLSAICENALQLEALNVLIKGYLPQHLIAHCQVASFTKGNLTIQVTHAAWATELRYLCPELRDRLRKDAGLYQLTGIKISLSPPLAADSHNKSKSGRILSESARTSIMDASEGCQYEPLKRALKRLVIKDF</sequence>
<dbReference type="Pfam" id="PF05258">
    <property type="entry name" value="DciA"/>
    <property type="match status" value="1"/>
</dbReference>
<dbReference type="EMBL" id="LNYJ01000011">
    <property type="protein sequence ID" value="KTD18215.1"/>
    <property type="molecule type" value="Genomic_DNA"/>
</dbReference>
<organism evidence="1 2">
    <name type="scientific">Legionella jordanis</name>
    <dbReference type="NCBI Taxonomy" id="456"/>
    <lineage>
        <taxon>Bacteria</taxon>
        <taxon>Pseudomonadati</taxon>
        <taxon>Pseudomonadota</taxon>
        <taxon>Gammaproteobacteria</taxon>
        <taxon>Legionellales</taxon>
        <taxon>Legionellaceae</taxon>
        <taxon>Legionella</taxon>
    </lineage>
</organism>
<dbReference type="STRING" id="456.Ljor_2521"/>
<dbReference type="Proteomes" id="UP000055035">
    <property type="component" value="Unassembled WGS sequence"/>
</dbReference>
<protein>
    <recommendedName>
        <fullName evidence="3">Zn-ribbon-containing, possibly RNA-binding protein and truncated derivatives</fullName>
    </recommendedName>
</protein>
<name>A0A0W0VDM3_9GAMM</name>
<comment type="caution">
    <text evidence="1">The sequence shown here is derived from an EMBL/GenBank/DDBJ whole genome shotgun (WGS) entry which is preliminary data.</text>
</comment>
<dbReference type="InterPro" id="IPR007922">
    <property type="entry name" value="DciA-like"/>
</dbReference>
<evidence type="ECO:0008006" key="3">
    <source>
        <dbReference type="Google" id="ProtNLM"/>
    </source>
</evidence>
<dbReference type="PATRIC" id="fig|456.5.peg.2709"/>
<proteinExistence type="predicted"/>
<reference evidence="1 2" key="1">
    <citation type="submission" date="2015-11" db="EMBL/GenBank/DDBJ databases">
        <title>Genomic analysis of 38 Legionella species identifies large and diverse effector repertoires.</title>
        <authorList>
            <person name="Burstein D."/>
            <person name="Amaro F."/>
            <person name="Zusman T."/>
            <person name="Lifshitz Z."/>
            <person name="Cohen O."/>
            <person name="Gilbert J.A."/>
            <person name="Pupko T."/>
            <person name="Shuman H.A."/>
            <person name="Segal G."/>
        </authorList>
    </citation>
    <scope>NUCLEOTIDE SEQUENCE [LARGE SCALE GENOMIC DNA]</scope>
    <source>
        <strain evidence="1 2">BL-540</strain>
    </source>
</reference>
<evidence type="ECO:0000313" key="2">
    <source>
        <dbReference type="Proteomes" id="UP000055035"/>
    </source>
</evidence>
<dbReference type="AlphaFoldDB" id="A0A0W0VDM3"/>
<gene>
    <name evidence="1" type="ORF">Ljor_2521</name>
</gene>